<evidence type="ECO:0000313" key="5">
    <source>
        <dbReference type="Proteomes" id="UP000463138"/>
    </source>
</evidence>
<dbReference type="NCBIfam" id="TIGR01420">
    <property type="entry name" value="pilT_fam"/>
    <property type="match status" value="1"/>
</dbReference>
<dbReference type="Pfam" id="PF00437">
    <property type="entry name" value="T2SSE"/>
    <property type="match status" value="1"/>
</dbReference>
<dbReference type="CDD" id="cd01131">
    <property type="entry name" value="PilT"/>
    <property type="match status" value="1"/>
</dbReference>
<feature type="region of interest" description="Disordered" evidence="2">
    <location>
        <begin position="353"/>
        <end position="388"/>
    </location>
</feature>
<dbReference type="Gene3D" id="3.30.450.90">
    <property type="match status" value="1"/>
</dbReference>
<reference evidence="4 5" key="1">
    <citation type="submission" date="2018-07" db="EMBL/GenBank/DDBJ databases">
        <title>Pseudomonas laoshanensis sp. nov., isolated from soil.</title>
        <authorList>
            <person name="Sun J."/>
            <person name="Yu L."/>
            <person name="Wang M."/>
            <person name="Zhang C."/>
        </authorList>
    </citation>
    <scope>NUCLEOTIDE SEQUENCE [LARGE SCALE GENOMIC DNA]</scope>
    <source>
        <strain evidence="4 5">Y22</strain>
    </source>
</reference>
<organism evidence="4 5">
    <name type="scientific">Halopseudomonas laoshanensis</name>
    <dbReference type="NCBI Taxonomy" id="2268758"/>
    <lineage>
        <taxon>Bacteria</taxon>
        <taxon>Pseudomonadati</taxon>
        <taxon>Pseudomonadota</taxon>
        <taxon>Gammaproteobacteria</taxon>
        <taxon>Pseudomonadales</taxon>
        <taxon>Pseudomonadaceae</taxon>
        <taxon>Halopseudomonas</taxon>
    </lineage>
</organism>
<dbReference type="PANTHER" id="PTHR30486:SF12">
    <property type="entry name" value="TYPE IV PILUS ATPASE PILU"/>
    <property type="match status" value="1"/>
</dbReference>
<dbReference type="PANTHER" id="PTHR30486">
    <property type="entry name" value="TWITCHING MOTILITY PROTEIN PILT"/>
    <property type="match status" value="1"/>
</dbReference>
<dbReference type="GO" id="GO:0005524">
    <property type="term" value="F:ATP binding"/>
    <property type="evidence" value="ECO:0007669"/>
    <property type="project" value="InterPro"/>
</dbReference>
<feature type="domain" description="Bacterial type II secretion system protein E" evidence="3">
    <location>
        <begin position="93"/>
        <end position="270"/>
    </location>
</feature>
<keyword evidence="5" id="KW-1185">Reference proteome</keyword>
<dbReference type="InterPro" id="IPR027417">
    <property type="entry name" value="P-loop_NTPase"/>
</dbReference>
<dbReference type="Gene3D" id="3.40.50.300">
    <property type="entry name" value="P-loop containing nucleotide triphosphate hydrolases"/>
    <property type="match status" value="1"/>
</dbReference>
<dbReference type="SUPFAM" id="SSF52540">
    <property type="entry name" value="P-loop containing nucleoside triphosphate hydrolases"/>
    <property type="match status" value="1"/>
</dbReference>
<dbReference type="EMBL" id="QOVF01000003">
    <property type="protein sequence ID" value="KAA0694059.1"/>
    <property type="molecule type" value="Genomic_DNA"/>
</dbReference>
<dbReference type="InterPro" id="IPR006321">
    <property type="entry name" value="PilT/PilU"/>
</dbReference>
<evidence type="ECO:0000256" key="2">
    <source>
        <dbReference type="SAM" id="MobiDB-lite"/>
    </source>
</evidence>
<dbReference type="GO" id="GO:0016887">
    <property type="term" value="F:ATP hydrolysis activity"/>
    <property type="evidence" value="ECO:0007669"/>
    <property type="project" value="InterPro"/>
</dbReference>
<dbReference type="InterPro" id="IPR001482">
    <property type="entry name" value="T2SS/T4SS_dom"/>
</dbReference>
<comment type="similarity">
    <text evidence="1">Belongs to the GSP E family.</text>
</comment>
<name>A0A7V7GSZ7_9GAMM</name>
<evidence type="ECO:0000256" key="1">
    <source>
        <dbReference type="ARBA" id="ARBA00006611"/>
    </source>
</evidence>
<feature type="compositionally biased region" description="Low complexity" evidence="2">
    <location>
        <begin position="353"/>
        <end position="370"/>
    </location>
</feature>
<dbReference type="InterPro" id="IPR050921">
    <property type="entry name" value="T4SS_GSP_E_ATPase"/>
</dbReference>
<evidence type="ECO:0000259" key="3">
    <source>
        <dbReference type="Pfam" id="PF00437"/>
    </source>
</evidence>
<dbReference type="Proteomes" id="UP000463138">
    <property type="component" value="Unassembled WGS sequence"/>
</dbReference>
<dbReference type="RefSeq" id="WP_149332904.1">
    <property type="nucleotide sequence ID" value="NZ_QOVF01000003.1"/>
</dbReference>
<proteinExistence type="inferred from homology"/>
<gene>
    <name evidence="4" type="ORF">DT594_12145</name>
</gene>
<accession>A0A7V7GSZ7</accession>
<dbReference type="AlphaFoldDB" id="A0A7V7GSZ7"/>
<sequence>MEVNEYLRRLAELKGSDLFLSVGAPATIKREGAFVKLGDEPMAKGSVKTMAYALMSEKQIGEFERDLEMNLAVGLQGVGRFRANVYVQRGEVAMVIRYINHLIPSFSDLGVPPVLGKLVMLDRGLILVTGSTGSGKSTTLASMLDYRNSNRAGHIVCIEDPIEFLHQHKESIIDQREVGLDTHSFADALHNVLREAPNVIMIGEIRDRATMQHALHYSETGHLVLATMHATNTVQAVDRMANMFPEDSRSQVLGDIAANLAAIIGQRLATGINKPRLPVVEVMVRTPYIVNLIARDETQDIRAAMTRATDDNTLQTFDQHLFQLLSEKAITLKEALRLADSRNDLMLRAKMEASSGSSSAAASAPVAAPRPAEKAASSFDSDLTDDFK</sequence>
<evidence type="ECO:0000313" key="4">
    <source>
        <dbReference type="EMBL" id="KAA0694059.1"/>
    </source>
</evidence>
<comment type="caution">
    <text evidence="4">The sequence shown here is derived from an EMBL/GenBank/DDBJ whole genome shotgun (WGS) entry which is preliminary data.</text>
</comment>
<dbReference type="OrthoDB" id="9804785at2"/>
<protein>
    <submittedName>
        <fullName evidence="4">PilT/PilU family type 4a pilus ATPase</fullName>
    </submittedName>
</protein>